<evidence type="ECO:0000313" key="3">
    <source>
        <dbReference type="Proteomes" id="UP000315522"/>
    </source>
</evidence>
<reference evidence="2 3" key="1">
    <citation type="submission" date="2018-05" db="EMBL/GenBank/DDBJ databases">
        <title>Genome sequencing and assembly of the regulated plant pathogen Lachnellula willkommii and related sister species for the development of diagnostic species identification markers.</title>
        <authorList>
            <person name="Giroux E."/>
            <person name="Bilodeau G."/>
        </authorList>
    </citation>
    <scope>NUCLEOTIDE SEQUENCE [LARGE SCALE GENOMIC DNA]</scope>
    <source>
        <strain evidence="2 3">CBS 172.35</strain>
    </source>
</reference>
<protein>
    <submittedName>
        <fullName evidence="2">Uncharacterized protein</fullName>
    </submittedName>
</protein>
<accession>A0A559LYQ0</accession>
<gene>
    <name evidence="2" type="ORF">LAWI1_G008714</name>
</gene>
<dbReference type="AlphaFoldDB" id="A0A559LYQ0"/>
<feature type="non-terminal residue" evidence="2">
    <location>
        <position position="1"/>
    </location>
</feature>
<keyword evidence="3" id="KW-1185">Reference proteome</keyword>
<proteinExistence type="predicted"/>
<organism evidence="2 3">
    <name type="scientific">Lachnellula willkommii</name>
    <dbReference type="NCBI Taxonomy" id="215461"/>
    <lineage>
        <taxon>Eukaryota</taxon>
        <taxon>Fungi</taxon>
        <taxon>Dikarya</taxon>
        <taxon>Ascomycota</taxon>
        <taxon>Pezizomycotina</taxon>
        <taxon>Leotiomycetes</taxon>
        <taxon>Helotiales</taxon>
        <taxon>Lachnaceae</taxon>
        <taxon>Lachnellula</taxon>
    </lineage>
</organism>
<sequence>ESTRILQFVALIVLSLIRVHCAIICPRSQTLSATVDSVTKEALSQEIFLEEDEPLIVAQMIEFFILLGLR</sequence>
<comment type="caution">
    <text evidence="2">The sequence shown here is derived from an EMBL/GenBank/DDBJ whole genome shotgun (WGS) entry which is preliminary data.</text>
</comment>
<dbReference type="Proteomes" id="UP000315522">
    <property type="component" value="Unassembled WGS sequence"/>
</dbReference>
<evidence type="ECO:0000256" key="1">
    <source>
        <dbReference type="SAM" id="SignalP"/>
    </source>
</evidence>
<keyword evidence="1" id="KW-0732">Signal</keyword>
<name>A0A559LYQ0_9HELO</name>
<feature type="chain" id="PRO_5022177346" evidence="1">
    <location>
        <begin position="22"/>
        <end position="70"/>
    </location>
</feature>
<dbReference type="EMBL" id="QGML01005444">
    <property type="protein sequence ID" value="TVY85822.1"/>
    <property type="molecule type" value="Genomic_DNA"/>
</dbReference>
<feature type="signal peptide" evidence="1">
    <location>
        <begin position="1"/>
        <end position="21"/>
    </location>
</feature>
<evidence type="ECO:0000313" key="2">
    <source>
        <dbReference type="EMBL" id="TVY85822.1"/>
    </source>
</evidence>